<evidence type="ECO:0000313" key="1">
    <source>
        <dbReference type="EMBL" id="MDV6260012.1"/>
    </source>
</evidence>
<gene>
    <name evidence="1" type="ORF">R3P96_01540</name>
</gene>
<dbReference type="EMBL" id="JAWLJX010000001">
    <property type="protein sequence ID" value="MDV6260012.1"/>
    <property type="molecule type" value="Genomic_DNA"/>
</dbReference>
<organism evidence="1 2">
    <name type="scientific">Rhodococcoides yunnanense</name>
    <dbReference type="NCBI Taxonomy" id="278209"/>
    <lineage>
        <taxon>Bacteria</taxon>
        <taxon>Bacillati</taxon>
        <taxon>Actinomycetota</taxon>
        <taxon>Actinomycetes</taxon>
        <taxon>Mycobacteriales</taxon>
        <taxon>Nocardiaceae</taxon>
        <taxon>Rhodococcoides</taxon>
    </lineage>
</organism>
<sequence length="204" mass="22804">MMPRERESIGHYILAGYVTVAEAQRLQVNPPHRSVVRDLRDNLLVHLSAYPLGEAGPSSGLAELQVFGSAIEREPAVWAKEMDDRVGRHMIAVGRTVTRESREQARWDMLLPLGSPSTQRWQAAINVFTRVISSRAVDGLIHPVLAANSICGWPIPESLNQPDIPGIAMIGTTKRLFESWKDDRGRRDEIEQDMMDAFHAGAWS</sequence>
<proteinExistence type="predicted"/>
<accession>A0ABU4B752</accession>
<reference evidence="1 2" key="1">
    <citation type="submission" date="2023-10" db="EMBL/GenBank/DDBJ databases">
        <title>Development of a sustainable strategy for remediation of hydrocarbon-contaminated territories based on the waste exchange concept.</title>
        <authorList>
            <person name="Krivoruchko A."/>
        </authorList>
    </citation>
    <scope>NUCLEOTIDE SEQUENCE [LARGE SCALE GENOMIC DNA]</scope>
    <source>
        <strain evidence="1 2">IEGM 1323</strain>
    </source>
</reference>
<dbReference type="Proteomes" id="UP001185755">
    <property type="component" value="Unassembled WGS sequence"/>
</dbReference>
<dbReference type="RefSeq" id="WP_317562893.1">
    <property type="nucleotide sequence ID" value="NZ_JAWLJX010000001.1"/>
</dbReference>
<protein>
    <submittedName>
        <fullName evidence="1">Uncharacterized protein</fullName>
    </submittedName>
</protein>
<name>A0ABU4B752_9NOCA</name>
<evidence type="ECO:0000313" key="2">
    <source>
        <dbReference type="Proteomes" id="UP001185755"/>
    </source>
</evidence>
<comment type="caution">
    <text evidence="1">The sequence shown here is derived from an EMBL/GenBank/DDBJ whole genome shotgun (WGS) entry which is preliminary data.</text>
</comment>
<keyword evidence="2" id="KW-1185">Reference proteome</keyword>